<dbReference type="InterPro" id="IPR044567">
    <property type="entry name" value="CLSY/DRD1"/>
</dbReference>
<evidence type="ECO:0000256" key="1">
    <source>
        <dbReference type="ARBA" id="ARBA00004123"/>
    </source>
</evidence>
<dbReference type="GO" id="GO:0080188">
    <property type="term" value="P:gene silencing by siRNA-directed DNA methylation"/>
    <property type="evidence" value="ECO:0007669"/>
    <property type="project" value="InterPro"/>
</dbReference>
<keyword evidence="4" id="KW-0067">ATP-binding</keyword>
<dbReference type="PANTHER" id="PTHR45821:SF5">
    <property type="entry name" value="SNF2 DOMAIN-CONTAINING PROTEIN CLASSY 4"/>
    <property type="match status" value="1"/>
</dbReference>
<dbReference type="PANTHER" id="PTHR45821">
    <property type="entry name" value="SNF2 DOMAIN-CONTAINING PROTEIN CLASSY 2-RELATED"/>
    <property type="match status" value="1"/>
</dbReference>
<keyword evidence="7" id="KW-1185">Reference proteome</keyword>
<evidence type="ECO:0000256" key="4">
    <source>
        <dbReference type="ARBA" id="ARBA00022840"/>
    </source>
</evidence>
<proteinExistence type="predicted"/>
<dbReference type="InterPro" id="IPR038718">
    <property type="entry name" value="SNF2-like_sf"/>
</dbReference>
<sequence>MEGGHSLLQFEQKDFSSPEEEATVLVFGCLSHAGRKYPHLISLVKLKSWDERHIARNDQSLTWQALRKVETEKRILFQTNIKEFYSTLSIVYPKFGEDLEQK</sequence>
<keyword evidence="3" id="KW-0347">Helicase</keyword>
<accession>A0AAN8TEM6</accession>
<evidence type="ECO:0000256" key="3">
    <source>
        <dbReference type="ARBA" id="ARBA00022806"/>
    </source>
</evidence>
<keyword evidence="2" id="KW-0547">Nucleotide-binding</keyword>
<reference evidence="6 7" key="1">
    <citation type="submission" date="2024-02" db="EMBL/GenBank/DDBJ databases">
        <title>de novo genome assembly of Solanum bulbocastanum strain 11H21.</title>
        <authorList>
            <person name="Hosaka A.J."/>
        </authorList>
    </citation>
    <scope>NUCLEOTIDE SEQUENCE [LARGE SCALE GENOMIC DNA]</scope>
    <source>
        <tissue evidence="6">Young leaves</tissue>
    </source>
</reference>
<evidence type="ECO:0000313" key="6">
    <source>
        <dbReference type="EMBL" id="KAK6782346.1"/>
    </source>
</evidence>
<name>A0AAN8TEM6_SOLBU</name>
<evidence type="ECO:0000256" key="2">
    <source>
        <dbReference type="ARBA" id="ARBA00022741"/>
    </source>
</evidence>
<evidence type="ECO:0000256" key="5">
    <source>
        <dbReference type="ARBA" id="ARBA00023242"/>
    </source>
</evidence>
<dbReference type="GO" id="GO:0004386">
    <property type="term" value="F:helicase activity"/>
    <property type="evidence" value="ECO:0007669"/>
    <property type="project" value="UniProtKB-KW"/>
</dbReference>
<keyword evidence="3" id="KW-0378">Hydrolase</keyword>
<keyword evidence="5" id="KW-0539">Nucleus</keyword>
<dbReference type="Proteomes" id="UP001371456">
    <property type="component" value="Unassembled WGS sequence"/>
</dbReference>
<gene>
    <name evidence="6" type="ORF">RDI58_020142</name>
</gene>
<organism evidence="6 7">
    <name type="scientific">Solanum bulbocastanum</name>
    <name type="common">Wild potato</name>
    <dbReference type="NCBI Taxonomy" id="147425"/>
    <lineage>
        <taxon>Eukaryota</taxon>
        <taxon>Viridiplantae</taxon>
        <taxon>Streptophyta</taxon>
        <taxon>Embryophyta</taxon>
        <taxon>Tracheophyta</taxon>
        <taxon>Spermatophyta</taxon>
        <taxon>Magnoliopsida</taxon>
        <taxon>eudicotyledons</taxon>
        <taxon>Gunneridae</taxon>
        <taxon>Pentapetalae</taxon>
        <taxon>asterids</taxon>
        <taxon>lamiids</taxon>
        <taxon>Solanales</taxon>
        <taxon>Solanaceae</taxon>
        <taxon>Solanoideae</taxon>
        <taxon>Solaneae</taxon>
        <taxon>Solanum</taxon>
    </lineage>
</organism>
<dbReference type="Gene3D" id="3.40.50.10810">
    <property type="entry name" value="Tandem AAA-ATPase domain"/>
    <property type="match status" value="1"/>
</dbReference>
<dbReference type="EMBL" id="JBANQN010000008">
    <property type="protein sequence ID" value="KAK6782346.1"/>
    <property type="molecule type" value="Genomic_DNA"/>
</dbReference>
<comment type="subcellular location">
    <subcellularLocation>
        <location evidence="1">Nucleus</location>
    </subcellularLocation>
</comment>
<comment type="caution">
    <text evidence="6">The sequence shown here is derived from an EMBL/GenBank/DDBJ whole genome shotgun (WGS) entry which is preliminary data.</text>
</comment>
<dbReference type="AlphaFoldDB" id="A0AAN8TEM6"/>
<dbReference type="GO" id="GO:0005524">
    <property type="term" value="F:ATP binding"/>
    <property type="evidence" value="ECO:0007669"/>
    <property type="project" value="UniProtKB-KW"/>
</dbReference>
<evidence type="ECO:0000313" key="7">
    <source>
        <dbReference type="Proteomes" id="UP001371456"/>
    </source>
</evidence>
<protein>
    <submittedName>
        <fullName evidence="6">Uncharacterized protein</fullName>
    </submittedName>
</protein>
<dbReference type="GO" id="GO:0005634">
    <property type="term" value="C:nucleus"/>
    <property type="evidence" value="ECO:0007669"/>
    <property type="project" value="UniProtKB-SubCell"/>
</dbReference>